<evidence type="ECO:0000313" key="2">
    <source>
        <dbReference type="EMBL" id="UZF84816.1"/>
    </source>
</evidence>
<dbReference type="EMBL" id="CP102774">
    <property type="protein sequence ID" value="UZF84816.1"/>
    <property type="molecule type" value="Genomic_DNA"/>
</dbReference>
<dbReference type="AlphaFoldDB" id="A0A9E7ZQ03"/>
<name>A0A9E7ZQ03_9HYPH</name>
<dbReference type="Gene3D" id="3.40.710.10">
    <property type="entry name" value="DD-peptidase/beta-lactamase superfamily"/>
    <property type="match status" value="1"/>
</dbReference>
<accession>A0A9E7ZQ03</accession>
<evidence type="ECO:0000259" key="1">
    <source>
        <dbReference type="Pfam" id="PF00144"/>
    </source>
</evidence>
<protein>
    <submittedName>
        <fullName evidence="2">Beta-lactamase family protein</fullName>
    </submittedName>
</protein>
<dbReference type="SUPFAM" id="SSF56601">
    <property type="entry name" value="beta-lactamase/transpeptidase-like"/>
    <property type="match status" value="1"/>
</dbReference>
<dbReference type="InterPro" id="IPR012338">
    <property type="entry name" value="Beta-lactam/transpept-like"/>
</dbReference>
<dbReference type="InterPro" id="IPR001466">
    <property type="entry name" value="Beta-lactam-related"/>
</dbReference>
<sequence length="293" mass="32055">MPLPAYIEAVRPVALLISREGRMIADHGDAARKVSVASVRKSLLGSLYGIAVGEGRIRLDATLADLGIDDLPPALSAEEKRATVADLLKARSGIYHVAGYETAEQRRTRPARGSHLPGSFWFYNNWDFNALGTIYRQRTGEDVFESFARRIARPIGMQDFTVRDGHYVEDGHSRHPAYVFSLSTRDMLRFGEMVLAGGAGQQGQRIVPERWLVDSLSVHSRTRRGDLGYGYLWWVLDPATFGPGAGFASGYGGQFIAVVPQHKLVLAQTTAPPPEGGGATRRLVRLLKGLIAA</sequence>
<gene>
    <name evidence="2" type="ORF">NWE54_13315</name>
</gene>
<organism evidence="2">
    <name type="scientific">Bosea sp. NBC_00436</name>
    <dbReference type="NCBI Taxonomy" id="2969620"/>
    <lineage>
        <taxon>Bacteria</taxon>
        <taxon>Pseudomonadati</taxon>
        <taxon>Pseudomonadota</taxon>
        <taxon>Alphaproteobacteria</taxon>
        <taxon>Hyphomicrobiales</taxon>
        <taxon>Boseaceae</taxon>
        <taxon>Bosea</taxon>
    </lineage>
</organism>
<dbReference type="Pfam" id="PF00144">
    <property type="entry name" value="Beta-lactamase"/>
    <property type="match status" value="1"/>
</dbReference>
<reference evidence="2" key="1">
    <citation type="submission" date="2022-08" db="EMBL/GenBank/DDBJ databases">
        <title>Complete Genome Sequences of 2 Bosea sp. soil isolates.</title>
        <authorList>
            <person name="Alvarez Arevalo M."/>
            <person name="Sterndorff E.B."/>
            <person name="Faurdal D."/>
            <person name="Joergensen T.S."/>
            <person name="Weber T."/>
        </authorList>
    </citation>
    <scope>NUCLEOTIDE SEQUENCE</scope>
    <source>
        <strain evidence="2">NBC_00436</strain>
    </source>
</reference>
<dbReference type="InterPro" id="IPR050789">
    <property type="entry name" value="Diverse_Enzym_Activities"/>
</dbReference>
<dbReference type="PANTHER" id="PTHR43283">
    <property type="entry name" value="BETA-LACTAMASE-RELATED"/>
    <property type="match status" value="1"/>
</dbReference>
<proteinExistence type="predicted"/>
<dbReference type="PANTHER" id="PTHR43283:SF7">
    <property type="entry name" value="BETA-LACTAMASE-RELATED DOMAIN-CONTAINING PROTEIN"/>
    <property type="match status" value="1"/>
</dbReference>
<feature type="domain" description="Beta-lactamase-related" evidence="1">
    <location>
        <begin position="13"/>
        <end position="274"/>
    </location>
</feature>